<comment type="caution">
    <text evidence="2">The sequence shown here is derived from an EMBL/GenBank/DDBJ whole genome shotgun (WGS) entry which is preliminary data.</text>
</comment>
<dbReference type="Proteomes" id="UP000004310">
    <property type="component" value="Unassembled WGS sequence"/>
</dbReference>
<accession>Q0G6C2</accession>
<evidence type="ECO:0000313" key="3">
    <source>
        <dbReference type="Proteomes" id="UP000004310"/>
    </source>
</evidence>
<evidence type="ECO:0000259" key="1">
    <source>
        <dbReference type="Pfam" id="PF09361"/>
    </source>
</evidence>
<protein>
    <recommendedName>
        <fullName evidence="1">Phasin domain-containing protein</fullName>
    </recommendedName>
</protein>
<gene>
    <name evidence="2" type="ORF">FP2506_08121</name>
</gene>
<dbReference type="InterPro" id="IPR018968">
    <property type="entry name" value="Phasin"/>
</dbReference>
<name>Q0G6C2_9HYPH</name>
<organism evidence="2 3">
    <name type="scientific">Fulvimarina pelagi HTCC2506</name>
    <dbReference type="NCBI Taxonomy" id="314231"/>
    <lineage>
        <taxon>Bacteria</taxon>
        <taxon>Pseudomonadati</taxon>
        <taxon>Pseudomonadota</taxon>
        <taxon>Alphaproteobacteria</taxon>
        <taxon>Hyphomicrobiales</taxon>
        <taxon>Aurantimonadaceae</taxon>
        <taxon>Fulvimarina</taxon>
    </lineage>
</organism>
<reference evidence="2 3" key="1">
    <citation type="journal article" date="2010" name="J. Bacteriol.">
        <title>Genome sequence of Fulvimarina pelagi HTCC2506T, a Mn(II)-oxidizing alphaproteobacterium possessing an aerobic anoxygenic photosynthetic gene cluster and Xanthorhodopsin.</title>
        <authorList>
            <person name="Kang I."/>
            <person name="Oh H.M."/>
            <person name="Lim S.I."/>
            <person name="Ferriera S."/>
            <person name="Giovannoni S.J."/>
            <person name="Cho J.C."/>
        </authorList>
    </citation>
    <scope>NUCLEOTIDE SEQUENCE [LARGE SCALE GENOMIC DNA]</scope>
    <source>
        <strain evidence="2 3">HTCC2506</strain>
    </source>
</reference>
<dbReference type="STRING" id="217511.GCA_001463845_00396"/>
<dbReference type="Pfam" id="PF09361">
    <property type="entry name" value="Phasin_2"/>
    <property type="match status" value="1"/>
</dbReference>
<dbReference type="EMBL" id="AATP01000001">
    <property type="protein sequence ID" value="EAU42792.1"/>
    <property type="molecule type" value="Genomic_DNA"/>
</dbReference>
<keyword evidence="3" id="KW-1185">Reference proteome</keyword>
<proteinExistence type="predicted"/>
<sequence>MNMYDDATKMTKEAMDNSLKSFAALTKGFQQMAAETTDFTKRSYEHQASFFESLMQAKTFDKTLELQTEYAKSAYQDFVAQATKMGEIYSDTAKEAYKPLEATASSAVATSKDVAEKTVKKAEATAEKASNSAKTN</sequence>
<dbReference type="eggNOG" id="COG5490">
    <property type="taxonomic scope" value="Bacteria"/>
</dbReference>
<dbReference type="HOGENOM" id="CLU_140350_0_0_5"/>
<dbReference type="RefSeq" id="WP_007066766.1">
    <property type="nucleotide sequence ID" value="NZ_DS022272.1"/>
</dbReference>
<evidence type="ECO:0000313" key="2">
    <source>
        <dbReference type="EMBL" id="EAU42792.1"/>
    </source>
</evidence>
<dbReference type="AlphaFoldDB" id="Q0G6C2"/>
<feature type="domain" description="Phasin" evidence="1">
    <location>
        <begin position="7"/>
        <end position="102"/>
    </location>
</feature>